<dbReference type="InterPro" id="IPR036280">
    <property type="entry name" value="Multihaem_cyt_sf"/>
</dbReference>
<dbReference type="SUPFAM" id="SSF48695">
    <property type="entry name" value="Multiheme cytochromes"/>
    <property type="match status" value="1"/>
</dbReference>
<reference evidence="10 11" key="1">
    <citation type="submission" date="2013-04" db="EMBL/GenBank/DDBJ databases">
        <title>The Genome Sequence of Sutterella wadsworthensis HGA0223.</title>
        <authorList>
            <consortium name="The Broad Institute Genomics Platform"/>
            <person name="Earl A."/>
            <person name="Ward D."/>
            <person name="Feldgarden M."/>
            <person name="Gevers D."/>
            <person name="Schmidt T.M."/>
            <person name="Dover J."/>
            <person name="Dai D."/>
            <person name="Walker B."/>
            <person name="Young S."/>
            <person name="Zeng Q."/>
            <person name="Gargeya S."/>
            <person name="Fitzgerald M."/>
            <person name="Haas B."/>
            <person name="Abouelleil A."/>
            <person name="Allen A.W."/>
            <person name="Alvarado L."/>
            <person name="Arachchi H.M."/>
            <person name="Berlin A.M."/>
            <person name="Chapman S.B."/>
            <person name="Gainer-Dewar J."/>
            <person name="Goldberg J."/>
            <person name="Griggs A."/>
            <person name="Gujja S."/>
            <person name="Hansen M."/>
            <person name="Howarth C."/>
            <person name="Imamovic A."/>
            <person name="Ireland A."/>
            <person name="Larimer J."/>
            <person name="McCowan C."/>
            <person name="Murphy C."/>
            <person name="Pearson M."/>
            <person name="Poon T.W."/>
            <person name="Priest M."/>
            <person name="Roberts A."/>
            <person name="Saif S."/>
            <person name="Shea T."/>
            <person name="Sisk P."/>
            <person name="Sykes S."/>
            <person name="Wortman J."/>
            <person name="Nusbaum C."/>
            <person name="Birren B."/>
        </authorList>
    </citation>
    <scope>NUCLEOTIDE SEQUENCE [LARGE SCALE GENOMIC DNA]</scope>
    <source>
        <strain evidence="10 11">HGA0223</strain>
    </source>
</reference>
<evidence type="ECO:0000256" key="3">
    <source>
        <dbReference type="ARBA" id="ARBA00022448"/>
    </source>
</evidence>
<dbReference type="HOGENOM" id="CLU_136713_1_1_4"/>
<dbReference type="STRING" id="1203554.HMPREF1476_01952"/>
<evidence type="ECO:0000313" key="10">
    <source>
        <dbReference type="EMBL" id="EPD98007.1"/>
    </source>
</evidence>
<evidence type="ECO:0000256" key="4">
    <source>
        <dbReference type="ARBA" id="ARBA00022617"/>
    </source>
</evidence>
<keyword evidence="8" id="KW-0732">Signal</keyword>
<dbReference type="AlphaFoldDB" id="S3BV53"/>
<comment type="caution">
    <text evidence="10">The sequence shown here is derived from an EMBL/GenBank/DDBJ whole genome shotgun (WGS) entry which is preliminary data.</text>
</comment>
<evidence type="ECO:0000256" key="6">
    <source>
        <dbReference type="ARBA" id="ARBA00022982"/>
    </source>
</evidence>
<dbReference type="GO" id="GO:0046872">
    <property type="term" value="F:metal ion binding"/>
    <property type="evidence" value="ECO:0007669"/>
    <property type="project" value="UniProtKB-KW"/>
</dbReference>
<feature type="chain" id="PRO_5004506557" description="Tetrahaem cytochrome domain-containing protein" evidence="8">
    <location>
        <begin position="23"/>
        <end position="117"/>
    </location>
</feature>
<dbReference type="Gene3D" id="1.10.1130.10">
    <property type="entry name" value="Flavocytochrome C3, Chain A"/>
    <property type="match status" value="1"/>
</dbReference>
<evidence type="ECO:0000259" key="9">
    <source>
        <dbReference type="Pfam" id="PF14537"/>
    </source>
</evidence>
<evidence type="ECO:0000256" key="5">
    <source>
        <dbReference type="ARBA" id="ARBA00022723"/>
    </source>
</evidence>
<dbReference type="RefSeq" id="WP_016475040.1">
    <property type="nucleotide sequence ID" value="NZ_KE150480.1"/>
</dbReference>
<keyword evidence="5" id="KW-0479">Metal-binding</keyword>
<sequence length="117" mass="12658">MTRFLNAVLICVLASASSLALAASGKTLADVHKAMNIPCESCHGANNAVPEPGIKECSRCHDPAKLAEKTEPSDPTKHNPHRSPHYGIQLDCVNCHHGHEESEDYCAQCHNFGFKVP</sequence>
<dbReference type="EMBL" id="ATCF01000028">
    <property type="protein sequence ID" value="EPD98007.1"/>
    <property type="molecule type" value="Genomic_DNA"/>
</dbReference>
<dbReference type="Pfam" id="PF14537">
    <property type="entry name" value="Cytochrom_c3_2"/>
    <property type="match status" value="1"/>
</dbReference>
<evidence type="ECO:0000313" key="11">
    <source>
        <dbReference type="Proteomes" id="UP000014400"/>
    </source>
</evidence>
<keyword evidence="3" id="KW-0813">Transport</keyword>
<organism evidence="10 11">
    <name type="scientific">Sutterella wadsworthensis HGA0223</name>
    <dbReference type="NCBI Taxonomy" id="1203554"/>
    <lineage>
        <taxon>Bacteria</taxon>
        <taxon>Pseudomonadati</taxon>
        <taxon>Pseudomonadota</taxon>
        <taxon>Betaproteobacteria</taxon>
        <taxon>Burkholderiales</taxon>
        <taxon>Sutterellaceae</taxon>
        <taxon>Sutterella</taxon>
    </lineage>
</organism>
<keyword evidence="4" id="KW-0349">Heme</keyword>
<evidence type="ECO:0000256" key="8">
    <source>
        <dbReference type="SAM" id="SignalP"/>
    </source>
</evidence>
<evidence type="ECO:0000256" key="7">
    <source>
        <dbReference type="ARBA" id="ARBA00023004"/>
    </source>
</evidence>
<keyword evidence="11" id="KW-1185">Reference proteome</keyword>
<name>S3BV53_9BURK</name>
<dbReference type="InterPro" id="IPR012286">
    <property type="entry name" value="Tetrahaem_cytochrome"/>
</dbReference>
<feature type="domain" description="Tetrahaem cytochrome" evidence="9">
    <location>
        <begin position="31"/>
        <end position="111"/>
    </location>
</feature>
<proteinExistence type="predicted"/>
<evidence type="ECO:0000256" key="1">
    <source>
        <dbReference type="ARBA" id="ARBA00001926"/>
    </source>
</evidence>
<dbReference type="GO" id="GO:0030313">
    <property type="term" value="C:cell envelope"/>
    <property type="evidence" value="ECO:0007669"/>
    <property type="project" value="UniProtKB-SubCell"/>
</dbReference>
<keyword evidence="7" id="KW-0408">Iron</keyword>
<gene>
    <name evidence="10" type="ORF">HMPREF1476_01952</name>
</gene>
<comment type="subcellular location">
    <subcellularLocation>
        <location evidence="2">Cell envelope</location>
    </subcellularLocation>
</comment>
<feature type="signal peptide" evidence="8">
    <location>
        <begin position="1"/>
        <end position="22"/>
    </location>
</feature>
<accession>S3BV53</accession>
<evidence type="ECO:0000256" key="2">
    <source>
        <dbReference type="ARBA" id="ARBA00004196"/>
    </source>
</evidence>
<dbReference type="eggNOG" id="COG1053">
    <property type="taxonomic scope" value="Bacteria"/>
</dbReference>
<dbReference type="Proteomes" id="UP000014400">
    <property type="component" value="Unassembled WGS sequence"/>
</dbReference>
<protein>
    <recommendedName>
        <fullName evidence="9">Tetrahaem cytochrome domain-containing protein</fullName>
    </recommendedName>
</protein>
<comment type="cofactor">
    <cofactor evidence="1">
        <name>heme c</name>
        <dbReference type="ChEBI" id="CHEBI:61717"/>
    </cofactor>
</comment>
<keyword evidence="6" id="KW-0249">Electron transport</keyword>